<gene>
    <name evidence="11" type="ORF">TDIB3V08_LOCUS11814</name>
</gene>
<dbReference type="GO" id="GO:0007030">
    <property type="term" value="P:Golgi organization"/>
    <property type="evidence" value="ECO:0007669"/>
    <property type="project" value="TreeGrafter"/>
</dbReference>
<comment type="catalytic activity">
    <reaction evidence="9">
        <text>a 1,2-diacyl-sn-glycero-3-phospho-(1D-myo-inositol) + ATP = a 1,2-diacyl-sn-glycero-3-phospho-(1D-myo-inositol 4-phosphate) + ADP + H(+)</text>
        <dbReference type="Rhea" id="RHEA:19877"/>
        <dbReference type="ChEBI" id="CHEBI:15378"/>
        <dbReference type="ChEBI" id="CHEBI:30616"/>
        <dbReference type="ChEBI" id="CHEBI:57880"/>
        <dbReference type="ChEBI" id="CHEBI:58178"/>
        <dbReference type="ChEBI" id="CHEBI:456216"/>
        <dbReference type="EC" id="2.7.1.67"/>
    </reaction>
</comment>
<dbReference type="GO" id="GO:0007032">
    <property type="term" value="P:endosome organization"/>
    <property type="evidence" value="ECO:0007669"/>
    <property type="project" value="TreeGrafter"/>
</dbReference>
<dbReference type="GO" id="GO:0005886">
    <property type="term" value="C:plasma membrane"/>
    <property type="evidence" value="ECO:0007669"/>
    <property type="project" value="UniProtKB-SubCell"/>
</dbReference>
<dbReference type="PANTHER" id="PTHR12865:SF1">
    <property type="entry name" value="PHOSPHATIDYLINOSITOL 4-KINASE TYPE 2"/>
    <property type="match status" value="1"/>
</dbReference>
<keyword evidence="6 9" id="KW-0418">Kinase</keyword>
<evidence type="ECO:0000256" key="3">
    <source>
        <dbReference type="ARBA" id="ARBA00022475"/>
    </source>
</evidence>
<accession>A0A7R8ZGK4</accession>
<evidence type="ECO:0000256" key="6">
    <source>
        <dbReference type="ARBA" id="ARBA00022777"/>
    </source>
</evidence>
<feature type="domain" description="PI3K/PI4K catalytic" evidence="10">
    <location>
        <begin position="1"/>
        <end position="171"/>
    </location>
</feature>
<sequence length="171" mass="19952">MVEWNLVQLPQIEIAAIDNGLAFPFKHPDSWRAYPYHWAWLAQAKVPFSQEIRELVLPQLSDMNFVQDLCDDLYVLFKVSSLDDLYVLFKVSSQDDLYVLFKVSSQDDLYVLFSSQDDLYVLFKQDKGFDRHLFEKQMSVMRGQILNLTQALKDGRSPVQLVQMPAVIVER</sequence>
<evidence type="ECO:0000256" key="1">
    <source>
        <dbReference type="ARBA" id="ARBA00004236"/>
    </source>
</evidence>
<evidence type="ECO:0000256" key="7">
    <source>
        <dbReference type="ARBA" id="ARBA00022840"/>
    </source>
</evidence>
<dbReference type="InterPro" id="IPR000403">
    <property type="entry name" value="PI3/4_kinase_cat_dom"/>
</dbReference>
<dbReference type="EMBL" id="OA576222">
    <property type="protein sequence ID" value="CAD7205664.1"/>
    <property type="molecule type" value="Genomic_DNA"/>
</dbReference>
<reference evidence="11" key="1">
    <citation type="submission" date="2020-11" db="EMBL/GenBank/DDBJ databases">
        <authorList>
            <person name="Tran Van P."/>
        </authorList>
    </citation>
    <scope>NUCLEOTIDE SEQUENCE</scope>
</reference>
<dbReference type="GO" id="GO:0005802">
    <property type="term" value="C:trans-Golgi network"/>
    <property type="evidence" value="ECO:0007669"/>
    <property type="project" value="TreeGrafter"/>
</dbReference>
<keyword evidence="5 9" id="KW-0547">Nucleotide-binding</keyword>
<dbReference type="PANTHER" id="PTHR12865">
    <property type="entry name" value="PHOSPHATIDYLINOSITOL 4-KINASE TYPE-II"/>
    <property type="match status" value="1"/>
</dbReference>
<dbReference type="GO" id="GO:0005524">
    <property type="term" value="F:ATP binding"/>
    <property type="evidence" value="ECO:0007669"/>
    <property type="project" value="UniProtKB-UniRule"/>
</dbReference>
<organism evidence="11">
    <name type="scientific">Timema douglasi</name>
    <name type="common">Walking stick</name>
    <dbReference type="NCBI Taxonomy" id="61478"/>
    <lineage>
        <taxon>Eukaryota</taxon>
        <taxon>Metazoa</taxon>
        <taxon>Ecdysozoa</taxon>
        <taxon>Arthropoda</taxon>
        <taxon>Hexapoda</taxon>
        <taxon>Insecta</taxon>
        <taxon>Pterygota</taxon>
        <taxon>Neoptera</taxon>
        <taxon>Polyneoptera</taxon>
        <taxon>Phasmatodea</taxon>
        <taxon>Timematodea</taxon>
        <taxon>Timematoidea</taxon>
        <taxon>Timematidae</taxon>
        <taxon>Timema</taxon>
    </lineage>
</organism>
<dbReference type="GO" id="GO:0005765">
    <property type="term" value="C:lysosomal membrane"/>
    <property type="evidence" value="ECO:0007669"/>
    <property type="project" value="TreeGrafter"/>
</dbReference>
<comment type="similarity">
    <text evidence="2 9">Belongs to the PI3/PI4-kinase family. Type II PI4K subfamily.</text>
</comment>
<dbReference type="InterPro" id="IPR039756">
    <property type="entry name" value="Lsb6/PI4K2"/>
</dbReference>
<proteinExistence type="inferred from homology"/>
<keyword evidence="7 9" id="KW-0067">ATP-binding</keyword>
<dbReference type="GO" id="GO:0004430">
    <property type="term" value="F:1-phosphatidylinositol 4-kinase activity"/>
    <property type="evidence" value="ECO:0007669"/>
    <property type="project" value="UniProtKB-UniRule"/>
</dbReference>
<comment type="subcellular location">
    <subcellularLocation>
        <location evidence="1">Cell membrane</location>
    </subcellularLocation>
    <subcellularLocation>
        <location evidence="9">Membrane</location>
        <topology evidence="9">Peripheral membrane protein</topology>
    </subcellularLocation>
</comment>
<keyword evidence="4 9" id="KW-0808">Transferase</keyword>
<name>A0A7R8ZGK4_TIMDO</name>
<dbReference type="AlphaFoldDB" id="A0A7R8ZGK4"/>
<evidence type="ECO:0000256" key="2">
    <source>
        <dbReference type="ARBA" id="ARBA00008941"/>
    </source>
</evidence>
<dbReference type="EC" id="2.7.1.67" evidence="9"/>
<dbReference type="PROSITE" id="PS50290">
    <property type="entry name" value="PI3_4_KINASE_3"/>
    <property type="match status" value="1"/>
</dbReference>
<keyword evidence="3" id="KW-1003">Cell membrane</keyword>
<protein>
    <recommendedName>
        <fullName evidence="9">Phosphatidylinositol 4-kinase type 2</fullName>
        <ecNumber evidence="9">2.7.1.67</ecNumber>
    </recommendedName>
</protein>
<dbReference type="GO" id="GO:0005768">
    <property type="term" value="C:endosome"/>
    <property type="evidence" value="ECO:0007669"/>
    <property type="project" value="TreeGrafter"/>
</dbReference>
<keyword evidence="8 9" id="KW-0472">Membrane</keyword>
<evidence type="ECO:0000313" key="11">
    <source>
        <dbReference type="EMBL" id="CAD7205664.1"/>
    </source>
</evidence>
<dbReference type="GO" id="GO:0046854">
    <property type="term" value="P:phosphatidylinositol phosphate biosynthetic process"/>
    <property type="evidence" value="ECO:0007669"/>
    <property type="project" value="UniProtKB-UniRule"/>
</dbReference>
<evidence type="ECO:0000259" key="10">
    <source>
        <dbReference type="PROSITE" id="PS50290"/>
    </source>
</evidence>
<evidence type="ECO:0000256" key="4">
    <source>
        <dbReference type="ARBA" id="ARBA00022679"/>
    </source>
</evidence>
<evidence type="ECO:0000256" key="8">
    <source>
        <dbReference type="ARBA" id="ARBA00023136"/>
    </source>
</evidence>
<evidence type="ECO:0000256" key="5">
    <source>
        <dbReference type="ARBA" id="ARBA00022741"/>
    </source>
</evidence>
<evidence type="ECO:0000256" key="9">
    <source>
        <dbReference type="RuleBase" id="RU367084"/>
    </source>
</evidence>